<dbReference type="Proteomes" id="UP000177369">
    <property type="component" value="Unassembled WGS sequence"/>
</dbReference>
<dbReference type="InterPro" id="IPR035466">
    <property type="entry name" value="GlmS/AgaS_SIS"/>
</dbReference>
<comment type="caution">
    <text evidence="11">The sequence shown here is derived from an EMBL/GenBank/DDBJ whole genome shotgun (WGS) entry which is preliminary data.</text>
</comment>
<keyword evidence="8" id="KW-0812">Transmembrane</keyword>
<dbReference type="PANTHER" id="PTHR10937">
    <property type="entry name" value="GLUCOSAMINE--FRUCTOSE-6-PHOSPHATE AMINOTRANSFERASE, ISOMERIZING"/>
    <property type="match status" value="1"/>
</dbReference>
<keyword evidence="7" id="KW-0315">Glutamine amidotransferase</keyword>
<dbReference type="NCBIfam" id="NF001484">
    <property type="entry name" value="PRK00331.1"/>
    <property type="match status" value="1"/>
</dbReference>
<feature type="domain" description="Glutamine amidotransferase type-2" evidence="9">
    <location>
        <begin position="1"/>
        <end position="236"/>
    </location>
</feature>
<evidence type="ECO:0000256" key="8">
    <source>
        <dbReference type="SAM" id="Phobius"/>
    </source>
</evidence>
<dbReference type="AlphaFoldDB" id="A0A1F5GBM9"/>
<dbReference type="EC" id="2.6.1.16" evidence="2"/>
<dbReference type="SUPFAM" id="SSF56235">
    <property type="entry name" value="N-terminal nucleophile aminohydrolases (Ntn hydrolases)"/>
    <property type="match status" value="1"/>
</dbReference>
<dbReference type="NCBIfam" id="TIGR01135">
    <property type="entry name" value="glmS"/>
    <property type="match status" value="1"/>
</dbReference>
<evidence type="ECO:0000313" key="11">
    <source>
        <dbReference type="EMBL" id="OGD89260.1"/>
    </source>
</evidence>
<dbReference type="EMBL" id="MFBD01000008">
    <property type="protein sequence ID" value="OGD89260.1"/>
    <property type="molecule type" value="Genomic_DNA"/>
</dbReference>
<dbReference type="PANTHER" id="PTHR10937:SF0">
    <property type="entry name" value="GLUTAMINE--FRUCTOSE-6-PHOSPHATE TRANSAMINASE (ISOMERIZING)"/>
    <property type="match status" value="1"/>
</dbReference>
<evidence type="ECO:0000313" key="12">
    <source>
        <dbReference type="Proteomes" id="UP000177369"/>
    </source>
</evidence>
<evidence type="ECO:0000256" key="7">
    <source>
        <dbReference type="ARBA" id="ARBA00022962"/>
    </source>
</evidence>
<dbReference type="GO" id="GO:0006002">
    <property type="term" value="P:fructose 6-phosphate metabolic process"/>
    <property type="evidence" value="ECO:0007669"/>
    <property type="project" value="TreeGrafter"/>
</dbReference>
<keyword evidence="8" id="KW-1133">Transmembrane helix</keyword>
<sequence length="607" mass="66860">MVFEGLKRLEYRGYDSWGIAVKVDSPHFAKASRGKQSGKSELKVEKHVGAISELKHHSSLTRPELIESETLRVERRSRRITPASLLALGHTRWATHGGVTEVNAHPHLDCNGEIAVVHNGIVENFQTIKEELVKKGHKFVSQTDTEVIGHLIEENLKKSKFVDSFRFAFKRLTGLNAVLAMYADSGELIAAKTGSPLVIGVGNEENFVASDTTGIIKHTKRVVFLDDGQMVILEKDLKLIDIYDGKVIRPEIITLKWKFEDVEKGNFSHFFLKEIYEQPHVLRNIANSNGQIQKMASLVENAFGTFFVACGSASYAALAGTYLFSRLAKKHVNFAIGSEFNYLEDYIGKGSLVIPISQSGESVDVIQPVIRAKEKGAKVAAIVNVLGSTLYRLADHKLLLASGPEKAVVATKSLTAMVAVLILITYCLIKKQKEGRLLLLRAAEDVKSVLEERYASKIKKVAKKLKNKEHVFIIGRGLSYATALEATLKLKEASYIHAEGFAGGELKHGVIALIEKGTPCIVFAPNDETYDEIISNAAEIKARGGYIIGIGPKNNEIFDDFLETGDLSEATMISQIVVAQMLAYYIAIEKGINPDMPRNLAKSVTVK</sequence>
<dbReference type="InterPro" id="IPR046348">
    <property type="entry name" value="SIS_dom_sf"/>
</dbReference>
<dbReference type="CDD" id="cd00714">
    <property type="entry name" value="GFAT"/>
    <property type="match status" value="1"/>
</dbReference>
<evidence type="ECO:0000259" key="9">
    <source>
        <dbReference type="PROSITE" id="PS51278"/>
    </source>
</evidence>
<dbReference type="InterPro" id="IPR001347">
    <property type="entry name" value="SIS_dom"/>
</dbReference>
<dbReference type="PROSITE" id="PS51278">
    <property type="entry name" value="GATASE_TYPE_2"/>
    <property type="match status" value="1"/>
</dbReference>
<dbReference type="CDD" id="cd05008">
    <property type="entry name" value="SIS_GlmS_GlmD_1"/>
    <property type="match status" value="1"/>
</dbReference>
<name>A0A1F5GBM9_9BACT</name>
<keyword evidence="5" id="KW-0808">Transferase</keyword>
<dbReference type="GO" id="GO:0006047">
    <property type="term" value="P:UDP-N-acetylglucosamine metabolic process"/>
    <property type="evidence" value="ECO:0007669"/>
    <property type="project" value="TreeGrafter"/>
</dbReference>
<dbReference type="CDD" id="cd05009">
    <property type="entry name" value="SIS_GlmS_GlmD_2"/>
    <property type="match status" value="1"/>
</dbReference>
<keyword evidence="6" id="KW-0677">Repeat</keyword>
<dbReference type="STRING" id="1797714.A3D04_01320"/>
<dbReference type="Pfam" id="PF01380">
    <property type="entry name" value="SIS"/>
    <property type="match status" value="2"/>
</dbReference>
<dbReference type="InterPro" id="IPR035490">
    <property type="entry name" value="GlmS/FrlB_SIS"/>
</dbReference>
<dbReference type="InterPro" id="IPR017932">
    <property type="entry name" value="GATase_2_dom"/>
</dbReference>
<dbReference type="GO" id="GO:0097367">
    <property type="term" value="F:carbohydrate derivative binding"/>
    <property type="evidence" value="ECO:0007669"/>
    <property type="project" value="InterPro"/>
</dbReference>
<feature type="domain" description="SIS" evidence="10">
    <location>
        <begin position="461"/>
        <end position="597"/>
    </location>
</feature>
<dbReference type="Gene3D" id="3.40.50.10490">
    <property type="entry name" value="Glucose-6-phosphate isomerase like protein, domain 1"/>
    <property type="match status" value="2"/>
</dbReference>
<dbReference type="InterPro" id="IPR005855">
    <property type="entry name" value="GFAT"/>
</dbReference>
<protein>
    <recommendedName>
        <fullName evidence="3">Glutamine--fructose-6-phosphate aminotransferase [isomerizing]</fullName>
        <ecNumber evidence="2">2.6.1.16</ecNumber>
    </recommendedName>
</protein>
<dbReference type="PROSITE" id="PS51464">
    <property type="entry name" value="SIS"/>
    <property type="match status" value="2"/>
</dbReference>
<evidence type="ECO:0000256" key="1">
    <source>
        <dbReference type="ARBA" id="ARBA00001031"/>
    </source>
</evidence>
<keyword evidence="8" id="KW-0472">Membrane</keyword>
<accession>A0A1F5GBM9</accession>
<gene>
    <name evidence="11" type="ORF">A3D04_01320</name>
</gene>
<dbReference type="SUPFAM" id="SSF53697">
    <property type="entry name" value="SIS domain"/>
    <property type="match status" value="1"/>
</dbReference>
<evidence type="ECO:0000256" key="5">
    <source>
        <dbReference type="ARBA" id="ARBA00022679"/>
    </source>
</evidence>
<dbReference type="Gene3D" id="3.60.20.10">
    <property type="entry name" value="Glutamine Phosphoribosylpyrophosphate, subunit 1, domain 1"/>
    <property type="match status" value="1"/>
</dbReference>
<evidence type="ECO:0000256" key="3">
    <source>
        <dbReference type="ARBA" id="ARBA00016090"/>
    </source>
</evidence>
<dbReference type="InterPro" id="IPR029055">
    <property type="entry name" value="Ntn_hydrolases_N"/>
</dbReference>
<proteinExistence type="predicted"/>
<reference evidence="11 12" key="1">
    <citation type="journal article" date="2016" name="Nat. Commun.">
        <title>Thousands of microbial genomes shed light on interconnected biogeochemical processes in an aquifer system.</title>
        <authorList>
            <person name="Anantharaman K."/>
            <person name="Brown C.T."/>
            <person name="Hug L.A."/>
            <person name="Sharon I."/>
            <person name="Castelle C.J."/>
            <person name="Probst A.J."/>
            <person name="Thomas B.C."/>
            <person name="Singh A."/>
            <person name="Wilkins M.J."/>
            <person name="Karaoz U."/>
            <person name="Brodie E.L."/>
            <person name="Williams K.H."/>
            <person name="Hubbard S.S."/>
            <person name="Banfield J.F."/>
        </authorList>
    </citation>
    <scope>NUCLEOTIDE SEQUENCE [LARGE SCALE GENOMIC DNA]</scope>
</reference>
<feature type="domain" description="SIS" evidence="10">
    <location>
        <begin position="295"/>
        <end position="434"/>
    </location>
</feature>
<keyword evidence="4" id="KW-0032">Aminotransferase</keyword>
<evidence type="ECO:0000259" key="10">
    <source>
        <dbReference type="PROSITE" id="PS51464"/>
    </source>
</evidence>
<dbReference type="GO" id="GO:0004360">
    <property type="term" value="F:glutamine-fructose-6-phosphate transaminase (isomerizing) activity"/>
    <property type="evidence" value="ECO:0007669"/>
    <property type="project" value="UniProtKB-EC"/>
</dbReference>
<feature type="transmembrane region" description="Helical" evidence="8">
    <location>
        <begin position="409"/>
        <end position="429"/>
    </location>
</feature>
<comment type="catalytic activity">
    <reaction evidence="1">
        <text>D-fructose 6-phosphate + L-glutamine = D-glucosamine 6-phosphate + L-glutamate</text>
        <dbReference type="Rhea" id="RHEA:13237"/>
        <dbReference type="ChEBI" id="CHEBI:29985"/>
        <dbReference type="ChEBI" id="CHEBI:58359"/>
        <dbReference type="ChEBI" id="CHEBI:58725"/>
        <dbReference type="ChEBI" id="CHEBI:61527"/>
        <dbReference type="EC" id="2.6.1.16"/>
    </reaction>
</comment>
<dbReference type="GO" id="GO:0006487">
    <property type="term" value="P:protein N-linked glycosylation"/>
    <property type="evidence" value="ECO:0007669"/>
    <property type="project" value="TreeGrafter"/>
</dbReference>
<evidence type="ECO:0000256" key="6">
    <source>
        <dbReference type="ARBA" id="ARBA00022737"/>
    </source>
</evidence>
<evidence type="ECO:0000256" key="4">
    <source>
        <dbReference type="ARBA" id="ARBA00022576"/>
    </source>
</evidence>
<evidence type="ECO:0000256" key="2">
    <source>
        <dbReference type="ARBA" id="ARBA00012916"/>
    </source>
</evidence>
<dbReference type="InterPro" id="IPR047084">
    <property type="entry name" value="GFAT_N"/>
</dbReference>
<organism evidence="11 12">
    <name type="scientific">Candidatus Curtissbacteria bacterium RIFCSPHIGHO2_02_FULL_40_16b</name>
    <dbReference type="NCBI Taxonomy" id="1797714"/>
    <lineage>
        <taxon>Bacteria</taxon>
        <taxon>Candidatus Curtissiibacteriota</taxon>
    </lineage>
</organism>
<feature type="transmembrane region" description="Helical" evidence="8">
    <location>
        <begin position="302"/>
        <end position="324"/>
    </location>
</feature>
<dbReference type="Pfam" id="PF13522">
    <property type="entry name" value="GATase_6"/>
    <property type="match status" value="1"/>
</dbReference>